<reference evidence="1" key="1">
    <citation type="submission" date="2019-03" db="EMBL/GenBank/DDBJ databases">
        <title>Lake Tanganyika Metagenome-Assembled Genomes (MAGs).</title>
        <authorList>
            <person name="Tran P."/>
        </authorList>
    </citation>
    <scope>NUCLEOTIDE SEQUENCE</scope>
    <source>
        <strain evidence="1">K_DeepCast_65m_m2_066</strain>
    </source>
</reference>
<dbReference type="EMBL" id="VGLS01000447">
    <property type="protein sequence ID" value="MBM3224967.1"/>
    <property type="molecule type" value="Genomic_DNA"/>
</dbReference>
<dbReference type="Proteomes" id="UP000712673">
    <property type="component" value="Unassembled WGS sequence"/>
</dbReference>
<comment type="caution">
    <text evidence="1">The sequence shown here is derived from an EMBL/GenBank/DDBJ whole genome shotgun (WGS) entry which is preliminary data.</text>
</comment>
<organism evidence="1 2">
    <name type="scientific">Tectimicrobiota bacterium</name>
    <dbReference type="NCBI Taxonomy" id="2528274"/>
    <lineage>
        <taxon>Bacteria</taxon>
        <taxon>Pseudomonadati</taxon>
        <taxon>Nitrospinota/Tectimicrobiota group</taxon>
        <taxon>Candidatus Tectimicrobiota</taxon>
    </lineage>
</organism>
<name>A0A938B1H8_UNCTE</name>
<dbReference type="Pfam" id="PF03692">
    <property type="entry name" value="CxxCxxCC"/>
    <property type="match status" value="1"/>
</dbReference>
<dbReference type="AlphaFoldDB" id="A0A938B1H8"/>
<sequence length="195" mass="21627">MSEAYVQYQRLVARVEALGQAILQQYPAQVTCHAGCDGCCYQQFTVFPVEAQHLAQAVAALSPTEREALRAHVQQDNPWQVLDTPAPCVLLDAGRCRLYSHRPLICRIHGLPIASSMIERTDGGQRDCCPLNFRDMSLQDIASQAVYNLDVVNQTLAAINHLFVQESAESELRLSMRQAILQALITLTSTTEESV</sequence>
<evidence type="ECO:0000313" key="1">
    <source>
        <dbReference type="EMBL" id="MBM3224967.1"/>
    </source>
</evidence>
<accession>A0A938B1H8</accession>
<dbReference type="InterPro" id="IPR005358">
    <property type="entry name" value="Puta_zinc/iron-chelating_dom"/>
</dbReference>
<gene>
    <name evidence="1" type="ORF">FJZ47_14350</name>
</gene>
<proteinExistence type="predicted"/>
<protein>
    <submittedName>
        <fullName evidence="1">YkgJ family cysteine cluster protein</fullName>
    </submittedName>
</protein>
<evidence type="ECO:0000313" key="2">
    <source>
        <dbReference type="Proteomes" id="UP000712673"/>
    </source>
</evidence>